<evidence type="ECO:0000256" key="8">
    <source>
        <dbReference type="ARBA" id="ARBA00023288"/>
    </source>
</evidence>
<evidence type="ECO:0000256" key="5">
    <source>
        <dbReference type="ARBA" id="ARBA00022989"/>
    </source>
</evidence>
<feature type="chain" id="PRO_5034475811" description="Protein sleepless" evidence="9">
    <location>
        <begin position="22"/>
        <end position="166"/>
    </location>
</feature>
<evidence type="ECO:0008006" key="11">
    <source>
        <dbReference type="Google" id="ProtNLM"/>
    </source>
</evidence>
<dbReference type="GO" id="GO:0032222">
    <property type="term" value="P:regulation of synaptic transmission, cholinergic"/>
    <property type="evidence" value="ECO:0007669"/>
    <property type="project" value="InterPro"/>
</dbReference>
<organism evidence="10">
    <name type="scientific">Cacopsylla melanoneura</name>
    <dbReference type="NCBI Taxonomy" id="428564"/>
    <lineage>
        <taxon>Eukaryota</taxon>
        <taxon>Metazoa</taxon>
        <taxon>Ecdysozoa</taxon>
        <taxon>Arthropoda</taxon>
        <taxon>Hexapoda</taxon>
        <taxon>Insecta</taxon>
        <taxon>Pterygota</taxon>
        <taxon>Neoptera</taxon>
        <taxon>Paraneoptera</taxon>
        <taxon>Hemiptera</taxon>
        <taxon>Sternorrhyncha</taxon>
        <taxon>Psylloidea</taxon>
        <taxon>Psyllidae</taxon>
        <taxon>Psyllinae</taxon>
        <taxon>Cacopsylla</taxon>
    </lineage>
</organism>
<keyword evidence="4 9" id="KW-0732">Signal</keyword>
<keyword evidence="3" id="KW-0812">Transmembrane</keyword>
<dbReference type="InterPro" id="IPR031424">
    <property type="entry name" value="QVR-like"/>
</dbReference>
<evidence type="ECO:0000256" key="9">
    <source>
        <dbReference type="SAM" id="SignalP"/>
    </source>
</evidence>
<protein>
    <recommendedName>
        <fullName evidence="11">Protein sleepless</fullName>
    </recommendedName>
</protein>
<keyword evidence="6" id="KW-0472">Membrane</keyword>
<keyword evidence="7" id="KW-0325">Glycoprotein</keyword>
<accession>A0A8D8LMU3</accession>
<comment type="subcellular location">
    <subcellularLocation>
        <location evidence="1">Membrane</location>
        <topology evidence="1">Lipid-anchor</topology>
        <topology evidence="1">GPI-anchor</topology>
    </subcellularLocation>
</comment>
<dbReference type="EMBL" id="HBUF01027709">
    <property type="protein sequence ID" value="CAG6613454.1"/>
    <property type="molecule type" value="Transcribed_RNA"/>
</dbReference>
<keyword evidence="5" id="KW-1133">Transmembrane helix</keyword>
<evidence type="ECO:0000256" key="7">
    <source>
        <dbReference type="ARBA" id="ARBA00023180"/>
    </source>
</evidence>
<keyword evidence="2" id="KW-0336">GPI-anchor</keyword>
<evidence type="ECO:0000256" key="6">
    <source>
        <dbReference type="ARBA" id="ARBA00023136"/>
    </source>
</evidence>
<evidence type="ECO:0000256" key="4">
    <source>
        <dbReference type="ARBA" id="ARBA00022729"/>
    </source>
</evidence>
<keyword evidence="8" id="KW-0449">Lipoprotein</keyword>
<evidence type="ECO:0000256" key="3">
    <source>
        <dbReference type="ARBA" id="ARBA00022692"/>
    </source>
</evidence>
<feature type="signal peptide" evidence="9">
    <location>
        <begin position="1"/>
        <end position="21"/>
    </location>
</feature>
<dbReference type="InterPro" id="IPR050975">
    <property type="entry name" value="Sleep_regulator"/>
</dbReference>
<evidence type="ECO:0000256" key="2">
    <source>
        <dbReference type="ARBA" id="ARBA00022622"/>
    </source>
</evidence>
<proteinExistence type="predicted"/>
<reference evidence="10" key="1">
    <citation type="submission" date="2021-05" db="EMBL/GenBank/DDBJ databases">
        <authorList>
            <person name="Alioto T."/>
            <person name="Alioto T."/>
            <person name="Gomez Garrido J."/>
        </authorList>
    </citation>
    <scope>NUCLEOTIDE SEQUENCE</scope>
</reference>
<dbReference type="GO" id="GO:0030431">
    <property type="term" value="P:sleep"/>
    <property type="evidence" value="ECO:0007669"/>
    <property type="project" value="InterPro"/>
</dbReference>
<dbReference type="GO" id="GO:0098552">
    <property type="term" value="C:side of membrane"/>
    <property type="evidence" value="ECO:0007669"/>
    <property type="project" value="UniProtKB-KW"/>
</dbReference>
<dbReference type="AlphaFoldDB" id="A0A8D8LMU3"/>
<evidence type="ECO:0000313" key="10">
    <source>
        <dbReference type="EMBL" id="CAG6613454.1"/>
    </source>
</evidence>
<name>A0A8D8LMU3_9HEMI</name>
<sequence>MSVIHNLGFLCLIVFANEARAHVTCYACTMSGSDPYAPPDTPKRPCAQFDGSARFQVDCPYSTFCMKKTFQMQLGGGRKATGIVRDCAPQKHSYQAYENQKWGEKHEVIESIYTAGCNDDTNFLKTSEAQYCYCSSNLCNSAPSSGAALKLVFSLLGLFVVLQSRL</sequence>
<dbReference type="PANTHER" id="PTHR33562:SF29">
    <property type="entry name" value="PROTEIN SLEEPLESS"/>
    <property type="match status" value="1"/>
</dbReference>
<dbReference type="Pfam" id="PF17064">
    <property type="entry name" value="QVR"/>
    <property type="match status" value="1"/>
</dbReference>
<dbReference type="PANTHER" id="PTHR33562">
    <property type="entry name" value="ATILLA, ISOFORM B-RELATED-RELATED"/>
    <property type="match status" value="1"/>
</dbReference>
<evidence type="ECO:0000256" key="1">
    <source>
        <dbReference type="ARBA" id="ARBA00004589"/>
    </source>
</evidence>